<evidence type="ECO:0000313" key="1">
    <source>
        <dbReference type="EMBL" id="KAJ3553985.1"/>
    </source>
</evidence>
<gene>
    <name evidence="1" type="ORF">NM688_g3338</name>
</gene>
<dbReference type="Proteomes" id="UP001148662">
    <property type="component" value="Unassembled WGS sequence"/>
</dbReference>
<keyword evidence="2" id="KW-1185">Reference proteome</keyword>
<protein>
    <submittedName>
        <fullName evidence="1">Uncharacterized protein</fullName>
    </submittedName>
</protein>
<evidence type="ECO:0000313" key="2">
    <source>
        <dbReference type="Proteomes" id="UP001148662"/>
    </source>
</evidence>
<comment type="caution">
    <text evidence="1">The sequence shown here is derived from an EMBL/GenBank/DDBJ whole genome shotgun (WGS) entry which is preliminary data.</text>
</comment>
<name>A0ACC1T621_9APHY</name>
<proteinExistence type="predicted"/>
<sequence>MVSGISHDHHVPVPLDVQRHILDCICADSGLQHTLSQCMLVCQAWAEHCASTYYSRLNIRTSRTIEDVQHRVISSTGRYIREVTIRFGYDDDTVPVGWGIHTLRLLRTSLSHITSLTFIDHGMRATHILSPHFAMPPRLHHSFMALRQLTHLSFCSYDFGDARNLLMMLYALPNLIHFNGAYLTWRRAHPSPLPTQESRKLRTIDMQACGGIWSLPMLWTTPITGPTGADRFPGVSYSDICALRRILDSCDQRFWKGTACVKLLKSSQHEMQWTLVVGQSKQASVLEVHVACGNNAAGSSGHISSITLRCPTYAFDDMIDNMKTIAVDSANKLPFLTDIVIEEIVDWSFENAWKHASFQLGEARALLHIWRLDPSGRTLRRTDKSRGAGSDTLVPPSLTDMRLYANNVQAFEYLGFTVQDIKLGSEVLHVNLLQVYQSLRHFATIDLFSPVVFRSSSGRPLLVPMGATGLQSAIDAGLDADSTFHLTDTSSFNLVIVWPECRSWLDRIKLQSRENSIRSGLLVTRIAHSVEVFLKWLAETTSGQPIKASDLRLAGLLRVDVDSWQLVLHTKKLTVEFHTMDCYGSIQFRGVILPQEVYQPLVPDQSRPPVRFIVDDVLGIRLVDAIAWHGRLHGTGTVAPLTEANRITCRINWPGYEPWSHGLHVVDHNAQPYTLMRLAQAIARTIQEFFLDNTHVKTQEPRPDWDINSIPFESLYLLEIRHVSTGSWQPVISCIMTPSTTNMELA</sequence>
<organism evidence="1 2">
    <name type="scientific">Phlebia brevispora</name>
    <dbReference type="NCBI Taxonomy" id="194682"/>
    <lineage>
        <taxon>Eukaryota</taxon>
        <taxon>Fungi</taxon>
        <taxon>Dikarya</taxon>
        <taxon>Basidiomycota</taxon>
        <taxon>Agaricomycotina</taxon>
        <taxon>Agaricomycetes</taxon>
        <taxon>Polyporales</taxon>
        <taxon>Meruliaceae</taxon>
        <taxon>Phlebia</taxon>
    </lineage>
</organism>
<reference evidence="1" key="1">
    <citation type="submission" date="2022-07" db="EMBL/GenBank/DDBJ databases">
        <title>Genome Sequence of Phlebia brevispora.</title>
        <authorList>
            <person name="Buettner E."/>
        </authorList>
    </citation>
    <scope>NUCLEOTIDE SEQUENCE</scope>
    <source>
        <strain evidence="1">MPL23</strain>
    </source>
</reference>
<dbReference type="EMBL" id="JANHOG010000476">
    <property type="protein sequence ID" value="KAJ3553985.1"/>
    <property type="molecule type" value="Genomic_DNA"/>
</dbReference>
<accession>A0ACC1T621</accession>